<gene>
    <name evidence="2" type="ORF">BDP81DRAFT_6098</name>
</gene>
<sequence length="85" mass="8933">MTRSGLGGAALSVLYVGGLAMPNSLPLGDALAQDHQIEGGLLPSETQTLEIQNGEMNNKNGLALQELPPVLSDIQHDQLLTPETE</sequence>
<name>A0AAJ0ELH8_9PEZI</name>
<feature type="chain" id="PRO_5042493228" evidence="1">
    <location>
        <begin position="21"/>
        <end position="85"/>
    </location>
</feature>
<keyword evidence="3" id="KW-1185">Reference proteome</keyword>
<reference evidence="2" key="1">
    <citation type="submission" date="2021-06" db="EMBL/GenBank/DDBJ databases">
        <title>Comparative genomics, transcriptomics and evolutionary studies reveal genomic signatures of adaptation to plant cell wall in hemibiotrophic fungi.</title>
        <authorList>
            <consortium name="DOE Joint Genome Institute"/>
            <person name="Baroncelli R."/>
            <person name="Diaz J.F."/>
            <person name="Benocci T."/>
            <person name="Peng M."/>
            <person name="Battaglia E."/>
            <person name="Haridas S."/>
            <person name="Andreopoulos W."/>
            <person name="Labutti K."/>
            <person name="Pangilinan J."/>
            <person name="Floch G.L."/>
            <person name="Makela M.R."/>
            <person name="Henrissat B."/>
            <person name="Grigoriev I.V."/>
            <person name="Crouch J.A."/>
            <person name="De Vries R.P."/>
            <person name="Sukno S.A."/>
            <person name="Thon M.R."/>
        </authorList>
    </citation>
    <scope>NUCLEOTIDE SEQUENCE</scope>
    <source>
        <strain evidence="2">CBS 102054</strain>
    </source>
</reference>
<feature type="signal peptide" evidence="1">
    <location>
        <begin position="1"/>
        <end position="20"/>
    </location>
</feature>
<evidence type="ECO:0000313" key="3">
    <source>
        <dbReference type="Proteomes" id="UP001243989"/>
    </source>
</evidence>
<evidence type="ECO:0000256" key="1">
    <source>
        <dbReference type="SAM" id="SignalP"/>
    </source>
</evidence>
<evidence type="ECO:0000313" key="2">
    <source>
        <dbReference type="EMBL" id="KAK1655562.1"/>
    </source>
</evidence>
<organism evidence="2 3">
    <name type="scientific">Colletotrichum phormii</name>
    <dbReference type="NCBI Taxonomy" id="359342"/>
    <lineage>
        <taxon>Eukaryota</taxon>
        <taxon>Fungi</taxon>
        <taxon>Dikarya</taxon>
        <taxon>Ascomycota</taxon>
        <taxon>Pezizomycotina</taxon>
        <taxon>Sordariomycetes</taxon>
        <taxon>Hypocreomycetidae</taxon>
        <taxon>Glomerellales</taxon>
        <taxon>Glomerellaceae</taxon>
        <taxon>Colletotrichum</taxon>
        <taxon>Colletotrichum acutatum species complex</taxon>
    </lineage>
</organism>
<dbReference type="AlphaFoldDB" id="A0AAJ0ELH8"/>
<comment type="caution">
    <text evidence="2">The sequence shown here is derived from an EMBL/GenBank/DDBJ whole genome shotgun (WGS) entry which is preliminary data.</text>
</comment>
<dbReference type="Proteomes" id="UP001243989">
    <property type="component" value="Unassembled WGS sequence"/>
</dbReference>
<accession>A0AAJ0ELH8</accession>
<dbReference type="EMBL" id="JAHMHQ010000001">
    <property type="protein sequence ID" value="KAK1655562.1"/>
    <property type="molecule type" value="Genomic_DNA"/>
</dbReference>
<dbReference type="GeneID" id="85480909"/>
<dbReference type="RefSeq" id="XP_060451606.1">
    <property type="nucleotide sequence ID" value="XM_060596047.1"/>
</dbReference>
<protein>
    <submittedName>
        <fullName evidence="2">Uncharacterized protein</fullName>
    </submittedName>
</protein>
<proteinExistence type="predicted"/>
<keyword evidence="1" id="KW-0732">Signal</keyword>